<dbReference type="Gene3D" id="3.10.105.10">
    <property type="entry name" value="Dipeptide-binding Protein, Domain 3"/>
    <property type="match status" value="1"/>
</dbReference>
<dbReference type="RefSeq" id="WP_192751590.1">
    <property type="nucleotide sequence ID" value="NZ_BAABJL010000207.1"/>
</dbReference>
<keyword evidence="4" id="KW-1185">Reference proteome</keyword>
<name>A0A927MWR3_9ACTN</name>
<dbReference type="Pfam" id="PF00496">
    <property type="entry name" value="SBP_bac_5"/>
    <property type="match status" value="1"/>
</dbReference>
<dbReference type="Proteomes" id="UP000638648">
    <property type="component" value="Unassembled WGS sequence"/>
</dbReference>
<accession>A0A927MWR3</accession>
<dbReference type="PROSITE" id="PS51318">
    <property type="entry name" value="TAT"/>
    <property type="match status" value="1"/>
</dbReference>
<dbReference type="PANTHER" id="PTHR30290:SF62">
    <property type="entry name" value="OLIGOPEPTIDE ABC TRANSPORTER, PERIPLASMIC OLIGOPEPTIDE-BINDING PROTEIN"/>
    <property type="match status" value="1"/>
</dbReference>
<dbReference type="Gene3D" id="3.40.190.10">
    <property type="entry name" value="Periplasmic binding protein-like II"/>
    <property type="match status" value="1"/>
</dbReference>
<dbReference type="CDD" id="cd08500">
    <property type="entry name" value="PBP2_NikA_DppA_OppA_like_4"/>
    <property type="match status" value="1"/>
</dbReference>
<sequence length="714" mass="79969">MVNSDGVSRRGFLYGSAVAAGSLMLAACSGNEGTGSPGGNAGKATGTASTAKGSVAKPITPPASFQEAPSLSALVKSGELPAVDKRLPASPYVIPHRWVESGKYGGRLGMVMAESYSSAIKEYMYGNSFLRYLNDGLDIGPGLVESWESNADATEWTFHFRKGLKWSDGQPWSTADIMYWWDDMVQNDAYVGLNPPDDVRSGRDTVAKVTAPDETTLTLTFDAPAPITPERLAAWVNSAAQEGSVGPLWMMPKHYMTQFHPKYNKQITKKDWYLEHDNKGDFGRNTACPTMTGWKLKSYSEGRSVLLERNPYYYVVDKEGKQLPYLDEVQFNIVVDDQVQKLQMLEGKVDYVHGGHHNLVLSDISGFKQAESRTGVRVFLWDSGSGTGSICFLNYDYPEPKMRAMIREPKFRQALSHAINRPDARKAIYFETGEATTGTLSPKGSMFTINDEAKKKYVEWRDAYVKYDVAKAKSMLDELGVVDKNGDGMRELPDGSKLEIFLDYPADASQEHVQKNNHLKRDWEAVGITAKINPVPPEGFGDRWGRGELMTTTAWEVGDNSPLVYPGWVIPVETAHWAPLHGQAYQLQTGDPNKLKQQLNVSPWKRTPPWVLPEKDDPIDQLWKLYAQARVEPDNMKRIELMWQVQKIHIDHGPFFYGIVADYPRIVLVRDGLKNVPRRENLALGGWVNPWILPSPAVYDPETYFWDNPDEHTG</sequence>
<protein>
    <submittedName>
        <fullName evidence="3">Peptide/nickel transport system substrate-binding protein</fullName>
    </submittedName>
</protein>
<dbReference type="SUPFAM" id="SSF53850">
    <property type="entry name" value="Periplasmic binding protein-like II"/>
    <property type="match status" value="1"/>
</dbReference>
<evidence type="ECO:0000259" key="2">
    <source>
        <dbReference type="Pfam" id="PF00496"/>
    </source>
</evidence>
<dbReference type="GO" id="GO:0015833">
    <property type="term" value="P:peptide transport"/>
    <property type="evidence" value="ECO:0007669"/>
    <property type="project" value="TreeGrafter"/>
</dbReference>
<dbReference type="InterPro" id="IPR039424">
    <property type="entry name" value="SBP_5"/>
</dbReference>
<feature type="region of interest" description="Disordered" evidence="1">
    <location>
        <begin position="34"/>
        <end position="55"/>
    </location>
</feature>
<dbReference type="InterPro" id="IPR006311">
    <property type="entry name" value="TAT_signal"/>
</dbReference>
<feature type="domain" description="Solute-binding protein family 5" evidence="2">
    <location>
        <begin position="139"/>
        <end position="555"/>
    </location>
</feature>
<dbReference type="PANTHER" id="PTHR30290">
    <property type="entry name" value="PERIPLASMIC BINDING COMPONENT OF ABC TRANSPORTER"/>
    <property type="match status" value="1"/>
</dbReference>
<dbReference type="InterPro" id="IPR019546">
    <property type="entry name" value="TAT_signal_bac_arc"/>
</dbReference>
<dbReference type="GO" id="GO:1904680">
    <property type="term" value="F:peptide transmembrane transporter activity"/>
    <property type="evidence" value="ECO:0007669"/>
    <property type="project" value="TreeGrafter"/>
</dbReference>
<evidence type="ECO:0000313" key="3">
    <source>
        <dbReference type="EMBL" id="MBE1607679.1"/>
    </source>
</evidence>
<evidence type="ECO:0000313" key="4">
    <source>
        <dbReference type="Proteomes" id="UP000638648"/>
    </source>
</evidence>
<dbReference type="AlphaFoldDB" id="A0A927MWR3"/>
<evidence type="ECO:0000256" key="1">
    <source>
        <dbReference type="SAM" id="MobiDB-lite"/>
    </source>
</evidence>
<organism evidence="3 4">
    <name type="scientific">Actinopolymorpha pittospori</name>
    <dbReference type="NCBI Taxonomy" id="648752"/>
    <lineage>
        <taxon>Bacteria</taxon>
        <taxon>Bacillati</taxon>
        <taxon>Actinomycetota</taxon>
        <taxon>Actinomycetes</taxon>
        <taxon>Propionibacteriales</taxon>
        <taxon>Actinopolymorphaceae</taxon>
        <taxon>Actinopolymorpha</taxon>
    </lineage>
</organism>
<dbReference type="InterPro" id="IPR000914">
    <property type="entry name" value="SBP_5_dom"/>
</dbReference>
<gene>
    <name evidence="3" type="ORF">HEB94_004527</name>
</gene>
<reference evidence="3" key="1">
    <citation type="submission" date="2020-10" db="EMBL/GenBank/DDBJ databases">
        <title>Sequencing the genomes of 1000 actinobacteria strains.</title>
        <authorList>
            <person name="Klenk H.-P."/>
        </authorList>
    </citation>
    <scope>NUCLEOTIDE SEQUENCE</scope>
    <source>
        <strain evidence="3">DSM 45354</strain>
    </source>
</reference>
<dbReference type="EMBL" id="JADBEM010000001">
    <property type="protein sequence ID" value="MBE1607679.1"/>
    <property type="molecule type" value="Genomic_DNA"/>
</dbReference>
<comment type="caution">
    <text evidence="3">The sequence shown here is derived from an EMBL/GenBank/DDBJ whole genome shotgun (WGS) entry which is preliminary data.</text>
</comment>
<dbReference type="NCBIfam" id="TIGR01409">
    <property type="entry name" value="TAT_signal_seq"/>
    <property type="match status" value="1"/>
</dbReference>
<proteinExistence type="predicted"/>
<feature type="compositionally biased region" description="Low complexity" evidence="1">
    <location>
        <begin position="42"/>
        <end position="55"/>
    </location>
</feature>